<comment type="cofactor">
    <cofactor evidence="6 7">
        <name>Mg(2+)</name>
        <dbReference type="ChEBI" id="CHEBI:18420"/>
    </cofactor>
    <text evidence="6 7">Binds 1 Mg(2+) ion per subunit.</text>
</comment>
<gene>
    <name evidence="9" type="ORF">ENH14_02045</name>
</gene>
<evidence type="ECO:0000256" key="2">
    <source>
        <dbReference type="ARBA" id="ARBA00022723"/>
    </source>
</evidence>
<dbReference type="Gene3D" id="3.20.20.120">
    <property type="entry name" value="Enolase-like C-terminal domain"/>
    <property type="match status" value="1"/>
</dbReference>
<sequence length="335" mass="37554">MGSLKYNFKRYHLILKTPFTISRGTTIEKDVYIVNIGEGVGEAVPTPYYGDTTGAIEFFLERVSPDLFQDPFSLEEIHDRLEKISGKTRAAKAAIDIALHDHIGKVLGLPLYKLLGIPKKPIVTSYTISIDTPENIKKQILQNPEFQVYKIKLGTDYDRDIIKAVREVTDKPIRVDANAAWDRRYALQMIEFLADHNVEFVEQPLPPWDLDGLKFLYERSPIPIIVDESSIVSTDIPKLVGRVDGINIKIQKCGGIREALKMIHTARSFNMKVMLGCMVETSVGITAALHIAPLVDYVDLDGNLLLAEDPFEGGILIDGKWQIPDLPGIGVKERK</sequence>
<evidence type="ECO:0000256" key="6">
    <source>
        <dbReference type="PIRSR" id="PIRSR634603-3"/>
    </source>
</evidence>
<evidence type="ECO:0000256" key="5">
    <source>
        <dbReference type="PIRSR" id="PIRSR634603-1"/>
    </source>
</evidence>
<comment type="similarity">
    <text evidence="1 7">Belongs to the mandelate racemase/muconate lactonizing enzyme family.</text>
</comment>
<dbReference type="PANTHER" id="PTHR48080:SF3">
    <property type="entry name" value="ENOLASE SUPERFAMILY MEMBER DDB_G0284701"/>
    <property type="match status" value="1"/>
</dbReference>
<dbReference type="PANTHER" id="PTHR48080">
    <property type="entry name" value="D-GALACTONATE DEHYDRATASE-RELATED"/>
    <property type="match status" value="1"/>
</dbReference>
<proteinExistence type="inferred from homology"/>
<keyword evidence="4 7" id="KW-0413">Isomerase</keyword>
<dbReference type="InterPro" id="IPR013342">
    <property type="entry name" value="Mandelate_racemase_C"/>
</dbReference>
<organism evidence="9">
    <name type="scientific">candidate division WOR-3 bacterium</name>
    <dbReference type="NCBI Taxonomy" id="2052148"/>
    <lineage>
        <taxon>Bacteria</taxon>
        <taxon>Bacteria division WOR-3</taxon>
    </lineage>
</organism>
<dbReference type="SUPFAM" id="SSF54826">
    <property type="entry name" value="Enolase N-terminal domain-like"/>
    <property type="match status" value="1"/>
</dbReference>
<keyword evidence="3 6" id="KW-0460">Magnesium</keyword>
<dbReference type="SFLD" id="SFLDS00001">
    <property type="entry name" value="Enolase"/>
    <property type="match status" value="1"/>
</dbReference>
<dbReference type="Pfam" id="PF02746">
    <property type="entry name" value="MR_MLE_N"/>
    <property type="match status" value="1"/>
</dbReference>
<feature type="binding site" evidence="6">
    <location>
        <position position="202"/>
    </location>
    <ligand>
        <name>Mg(2+)</name>
        <dbReference type="ChEBI" id="CHEBI:18420"/>
    </ligand>
</feature>
<dbReference type="Proteomes" id="UP000886381">
    <property type="component" value="Unassembled WGS sequence"/>
</dbReference>
<feature type="binding site" evidence="6">
    <location>
        <position position="227"/>
    </location>
    <ligand>
        <name>Mg(2+)</name>
        <dbReference type="ChEBI" id="CHEBI:18420"/>
    </ligand>
</feature>
<protein>
    <recommendedName>
        <fullName evidence="7">Dipeptide epimerase</fullName>
        <ecNumber evidence="7">5.1.1.-</ecNumber>
    </recommendedName>
</protein>
<comment type="caution">
    <text evidence="9">The sequence shown here is derived from an EMBL/GenBank/DDBJ whole genome shotgun (WGS) entry which is preliminary data.</text>
</comment>
<dbReference type="GO" id="GO:0009063">
    <property type="term" value="P:amino acid catabolic process"/>
    <property type="evidence" value="ECO:0007669"/>
    <property type="project" value="InterPro"/>
</dbReference>
<dbReference type="EC" id="5.1.1.-" evidence="7"/>
<evidence type="ECO:0000256" key="1">
    <source>
        <dbReference type="ARBA" id="ARBA00008031"/>
    </source>
</evidence>
<name>A0A7V0LUJ0_UNCW3</name>
<dbReference type="InterPro" id="IPR013341">
    <property type="entry name" value="Mandelate_racemase_N_dom"/>
</dbReference>
<dbReference type="GO" id="GO:0016855">
    <property type="term" value="F:racemase and epimerase activity, acting on amino acids and derivatives"/>
    <property type="evidence" value="ECO:0007669"/>
    <property type="project" value="UniProtKB-UniRule"/>
</dbReference>
<feature type="active site" description="Proton acceptor; specific for (R)-substrate epimerization" evidence="5">
    <location>
        <position position="152"/>
    </location>
</feature>
<dbReference type="SFLD" id="SFLDG00180">
    <property type="entry name" value="muconate_cycloisomerase"/>
    <property type="match status" value="1"/>
</dbReference>
<dbReference type="EMBL" id="DRDR01000087">
    <property type="protein sequence ID" value="HDL60216.1"/>
    <property type="molecule type" value="Genomic_DNA"/>
</dbReference>
<dbReference type="SMART" id="SM00922">
    <property type="entry name" value="MR_MLE"/>
    <property type="match status" value="1"/>
</dbReference>
<dbReference type="Pfam" id="PF13378">
    <property type="entry name" value="MR_MLE_C"/>
    <property type="match status" value="1"/>
</dbReference>
<dbReference type="Gene3D" id="3.30.390.10">
    <property type="entry name" value="Enolase-like, N-terminal domain"/>
    <property type="match status" value="1"/>
</dbReference>
<feature type="domain" description="Mandelate racemase/muconate lactonizing enzyme C-terminal" evidence="8">
    <location>
        <begin position="133"/>
        <end position="223"/>
    </location>
</feature>
<evidence type="ECO:0000256" key="4">
    <source>
        <dbReference type="ARBA" id="ARBA00023235"/>
    </source>
</evidence>
<evidence type="ECO:0000256" key="7">
    <source>
        <dbReference type="RuleBase" id="RU366006"/>
    </source>
</evidence>
<dbReference type="AlphaFoldDB" id="A0A7V0LUJ0"/>
<evidence type="ECO:0000256" key="3">
    <source>
        <dbReference type="ARBA" id="ARBA00022842"/>
    </source>
</evidence>
<dbReference type="InterPro" id="IPR029065">
    <property type="entry name" value="Enolase_C-like"/>
</dbReference>
<reference evidence="9" key="1">
    <citation type="journal article" date="2020" name="mSystems">
        <title>Genome- and Community-Level Interaction Insights into Carbon Utilization and Element Cycling Functions of Hydrothermarchaeota in Hydrothermal Sediment.</title>
        <authorList>
            <person name="Zhou Z."/>
            <person name="Liu Y."/>
            <person name="Xu W."/>
            <person name="Pan J."/>
            <person name="Luo Z.H."/>
            <person name="Li M."/>
        </authorList>
    </citation>
    <scope>NUCLEOTIDE SEQUENCE [LARGE SCALE GENOMIC DNA]</scope>
    <source>
        <strain evidence="9">HyVt-28</strain>
    </source>
</reference>
<dbReference type="InterPro" id="IPR036849">
    <property type="entry name" value="Enolase-like_C_sf"/>
</dbReference>
<dbReference type="InterPro" id="IPR029017">
    <property type="entry name" value="Enolase-like_N"/>
</dbReference>
<evidence type="ECO:0000313" key="9">
    <source>
        <dbReference type="EMBL" id="HDL60216.1"/>
    </source>
</evidence>
<feature type="binding site" evidence="6">
    <location>
        <position position="176"/>
    </location>
    <ligand>
        <name>Mg(2+)</name>
        <dbReference type="ChEBI" id="CHEBI:18420"/>
    </ligand>
</feature>
<dbReference type="InterPro" id="IPR034603">
    <property type="entry name" value="Dipeptide_epimerase"/>
</dbReference>
<dbReference type="InterPro" id="IPR034593">
    <property type="entry name" value="DgoD-like"/>
</dbReference>
<evidence type="ECO:0000259" key="8">
    <source>
        <dbReference type="SMART" id="SM00922"/>
    </source>
</evidence>
<dbReference type="CDD" id="cd03319">
    <property type="entry name" value="L-Ala-DL-Glu_epimerase"/>
    <property type="match status" value="1"/>
</dbReference>
<dbReference type="SFLD" id="SFLDF00010">
    <property type="entry name" value="dipeptide_epimerase"/>
    <property type="match status" value="1"/>
</dbReference>
<feature type="active site" description="Proton acceptor; specific for (S)-substrate epimerization" evidence="5">
    <location>
        <position position="249"/>
    </location>
</feature>
<keyword evidence="2 6" id="KW-0479">Metal-binding</keyword>
<dbReference type="SUPFAM" id="SSF51604">
    <property type="entry name" value="Enolase C-terminal domain-like"/>
    <property type="match status" value="1"/>
</dbReference>
<dbReference type="PROSITE" id="PS00909">
    <property type="entry name" value="MR_MLE_2"/>
    <property type="match status" value="1"/>
</dbReference>
<dbReference type="InterPro" id="IPR018110">
    <property type="entry name" value="Mandel_Rmase/mucon_lact_enz_CS"/>
</dbReference>
<dbReference type="GO" id="GO:0046872">
    <property type="term" value="F:metal ion binding"/>
    <property type="evidence" value="ECO:0007669"/>
    <property type="project" value="UniProtKB-KW"/>
</dbReference>
<accession>A0A7V0LUJ0</accession>